<keyword evidence="4" id="KW-0297">G-protein coupled receptor</keyword>
<accession>A0A8S2NLY3</accession>
<name>A0A8S2NLY3_9BILA</name>
<dbReference type="Pfam" id="PF00001">
    <property type="entry name" value="7tm_1"/>
    <property type="match status" value="1"/>
</dbReference>
<comment type="subcellular location">
    <subcellularLocation>
        <location evidence="1">Membrane</location>
        <topology evidence="1">Multi-pass membrane protein</topology>
    </subcellularLocation>
</comment>
<dbReference type="Proteomes" id="UP000677228">
    <property type="component" value="Unassembled WGS sequence"/>
</dbReference>
<reference evidence="11" key="1">
    <citation type="submission" date="2021-02" db="EMBL/GenBank/DDBJ databases">
        <authorList>
            <person name="Nowell W R."/>
        </authorList>
    </citation>
    <scope>NUCLEOTIDE SEQUENCE</scope>
</reference>
<feature type="domain" description="G-protein coupled receptors family 1 profile" evidence="9">
    <location>
        <begin position="1"/>
        <end position="61"/>
    </location>
</feature>
<evidence type="ECO:0000256" key="5">
    <source>
        <dbReference type="ARBA" id="ARBA00023136"/>
    </source>
</evidence>
<evidence type="ECO:0000256" key="2">
    <source>
        <dbReference type="ARBA" id="ARBA00022692"/>
    </source>
</evidence>
<dbReference type="Proteomes" id="UP000682733">
    <property type="component" value="Unassembled WGS sequence"/>
</dbReference>
<evidence type="ECO:0000256" key="1">
    <source>
        <dbReference type="ARBA" id="ARBA00004141"/>
    </source>
</evidence>
<dbReference type="InterPro" id="IPR050125">
    <property type="entry name" value="GPCR_opsins"/>
</dbReference>
<dbReference type="GO" id="GO:0004930">
    <property type="term" value="F:G protein-coupled receptor activity"/>
    <property type="evidence" value="ECO:0007669"/>
    <property type="project" value="UniProtKB-KW"/>
</dbReference>
<sequence length="114" mass="12739">MENRMAALIMAVIVGFTIAWTPYAIVSFISSFIDPTIISPWGATVPAIFAKSSICFNPIIYIITNSQFRKKLPCWREKISSASVTRISSTRNKLLVVKQEKKKSSAEFQLIAPI</sequence>
<dbReference type="PANTHER" id="PTHR24240">
    <property type="entry name" value="OPSIN"/>
    <property type="match status" value="1"/>
</dbReference>
<evidence type="ECO:0000256" key="8">
    <source>
        <dbReference type="SAM" id="Phobius"/>
    </source>
</evidence>
<organism evidence="11 12">
    <name type="scientific">Didymodactylos carnosus</name>
    <dbReference type="NCBI Taxonomy" id="1234261"/>
    <lineage>
        <taxon>Eukaryota</taxon>
        <taxon>Metazoa</taxon>
        <taxon>Spiralia</taxon>
        <taxon>Gnathifera</taxon>
        <taxon>Rotifera</taxon>
        <taxon>Eurotatoria</taxon>
        <taxon>Bdelloidea</taxon>
        <taxon>Philodinida</taxon>
        <taxon>Philodinidae</taxon>
        <taxon>Didymodactylos</taxon>
    </lineage>
</organism>
<evidence type="ECO:0000259" key="9">
    <source>
        <dbReference type="PROSITE" id="PS50262"/>
    </source>
</evidence>
<dbReference type="InterPro" id="IPR017452">
    <property type="entry name" value="GPCR_Rhodpsn_7TM"/>
</dbReference>
<dbReference type="GO" id="GO:0016020">
    <property type="term" value="C:membrane"/>
    <property type="evidence" value="ECO:0007669"/>
    <property type="project" value="UniProtKB-SubCell"/>
</dbReference>
<evidence type="ECO:0000313" key="12">
    <source>
        <dbReference type="Proteomes" id="UP000682733"/>
    </source>
</evidence>
<dbReference type="PROSITE" id="PS50262">
    <property type="entry name" value="G_PROTEIN_RECEP_F1_2"/>
    <property type="match status" value="1"/>
</dbReference>
<feature type="transmembrane region" description="Helical" evidence="8">
    <location>
        <begin position="7"/>
        <end position="29"/>
    </location>
</feature>
<dbReference type="AlphaFoldDB" id="A0A8S2NLY3"/>
<dbReference type="EMBL" id="CAJNOK010014096">
    <property type="protein sequence ID" value="CAF1197566.1"/>
    <property type="molecule type" value="Genomic_DNA"/>
</dbReference>
<dbReference type="InterPro" id="IPR000276">
    <property type="entry name" value="GPCR_Rhodpsn"/>
</dbReference>
<comment type="caution">
    <text evidence="11">The sequence shown here is derived from an EMBL/GenBank/DDBJ whole genome shotgun (WGS) entry which is preliminary data.</text>
</comment>
<dbReference type="PRINTS" id="PR00237">
    <property type="entry name" value="GPCRRHODOPSN"/>
</dbReference>
<keyword evidence="2 8" id="KW-0812">Transmembrane</keyword>
<evidence type="ECO:0000256" key="6">
    <source>
        <dbReference type="ARBA" id="ARBA00023170"/>
    </source>
</evidence>
<keyword evidence="5 8" id="KW-0472">Membrane</keyword>
<evidence type="ECO:0000256" key="3">
    <source>
        <dbReference type="ARBA" id="ARBA00022989"/>
    </source>
</evidence>
<keyword evidence="6" id="KW-0675">Receptor</keyword>
<proteinExistence type="predicted"/>
<evidence type="ECO:0000313" key="10">
    <source>
        <dbReference type="EMBL" id="CAF1197566.1"/>
    </source>
</evidence>
<dbReference type="Gene3D" id="1.20.1070.10">
    <property type="entry name" value="Rhodopsin 7-helix transmembrane proteins"/>
    <property type="match status" value="1"/>
</dbReference>
<keyword evidence="7" id="KW-0807">Transducer</keyword>
<gene>
    <name evidence="10" type="ORF">OVA965_LOCUS23825</name>
    <name evidence="11" type="ORF">TMI583_LOCUS24547</name>
</gene>
<dbReference type="EMBL" id="CAJOBA010035628">
    <property type="protein sequence ID" value="CAF4007823.1"/>
    <property type="molecule type" value="Genomic_DNA"/>
</dbReference>
<evidence type="ECO:0000256" key="4">
    <source>
        <dbReference type="ARBA" id="ARBA00023040"/>
    </source>
</evidence>
<evidence type="ECO:0000256" key="7">
    <source>
        <dbReference type="ARBA" id="ARBA00023224"/>
    </source>
</evidence>
<evidence type="ECO:0000313" key="11">
    <source>
        <dbReference type="EMBL" id="CAF4007823.1"/>
    </source>
</evidence>
<dbReference type="SUPFAM" id="SSF81321">
    <property type="entry name" value="Family A G protein-coupled receptor-like"/>
    <property type="match status" value="1"/>
</dbReference>
<keyword evidence="3 8" id="KW-1133">Transmembrane helix</keyword>
<protein>
    <recommendedName>
        <fullName evidence="9">G-protein coupled receptors family 1 profile domain-containing protein</fullName>
    </recommendedName>
</protein>
<feature type="transmembrane region" description="Helical" evidence="8">
    <location>
        <begin position="41"/>
        <end position="63"/>
    </location>
</feature>